<dbReference type="AlphaFoldDB" id="A0A2S6HZD8"/>
<dbReference type="PANTHER" id="PTHR22916:SF3">
    <property type="entry name" value="UDP-GLCNAC:BETAGAL BETA-1,3-N-ACETYLGLUCOSAMINYLTRANSFERASE-LIKE PROTEIN 1"/>
    <property type="match status" value="1"/>
</dbReference>
<evidence type="ECO:0000313" key="3">
    <source>
        <dbReference type="EMBL" id="PPK83531.1"/>
    </source>
</evidence>
<dbReference type="InterPro" id="IPR001173">
    <property type="entry name" value="Glyco_trans_2-like"/>
</dbReference>
<protein>
    <submittedName>
        <fullName evidence="3">Glycosyltransferase EpsE</fullName>
    </submittedName>
</protein>
<evidence type="ECO:0000313" key="4">
    <source>
        <dbReference type="Proteomes" id="UP000237749"/>
    </source>
</evidence>
<dbReference type="SUPFAM" id="SSF53448">
    <property type="entry name" value="Nucleotide-diphospho-sugar transferases"/>
    <property type="match status" value="1"/>
</dbReference>
<sequence>MKIKDIDVEMTNPFVSIIMGVYNAGKSNMLQQAIESILNQTMQNFEFIICDDASTDSSYNILQSYMHDSRIVVIKNDKNRGLAYSLNKCISIAKGKYIVRQDADDYSDTSRLNVLVEYMESHPNYDIVGSNIKYFDESGLWGKYVLPQYPQKKDFLFTVPFIHATVILKKESILKVGGYRVHKETFRCEDYDLFMTMYSKGMRGANIQRYLYNVREDSAAQKRRKYKYRIDEAKVRLSGYRKLKLLPIGYLYALKPLLVGLIPTSFLKVIKDKYYQRRSKK</sequence>
<comment type="caution">
    <text evidence="3">The sequence shown here is derived from an EMBL/GenBank/DDBJ whole genome shotgun (WGS) entry which is preliminary data.</text>
</comment>
<keyword evidence="1" id="KW-0472">Membrane</keyword>
<organism evidence="3 4">
    <name type="scientific">Lacrimispora xylanisolvens</name>
    <dbReference type="NCBI Taxonomy" id="384636"/>
    <lineage>
        <taxon>Bacteria</taxon>
        <taxon>Bacillati</taxon>
        <taxon>Bacillota</taxon>
        <taxon>Clostridia</taxon>
        <taxon>Lachnospirales</taxon>
        <taxon>Lachnospiraceae</taxon>
        <taxon>Lacrimispora</taxon>
    </lineage>
</organism>
<dbReference type="Gene3D" id="3.90.550.10">
    <property type="entry name" value="Spore Coat Polysaccharide Biosynthesis Protein SpsA, Chain A"/>
    <property type="match status" value="1"/>
</dbReference>
<dbReference type="InterPro" id="IPR029044">
    <property type="entry name" value="Nucleotide-diphossugar_trans"/>
</dbReference>
<keyword evidence="3" id="KW-0808">Transferase</keyword>
<feature type="domain" description="Glycosyltransferase 2-like" evidence="2">
    <location>
        <begin position="16"/>
        <end position="162"/>
    </location>
</feature>
<reference evidence="3 4" key="1">
    <citation type="submission" date="2018-02" db="EMBL/GenBank/DDBJ databases">
        <title>Genomic Encyclopedia of Archaeal and Bacterial Type Strains, Phase II (KMG-II): from individual species to whole genera.</title>
        <authorList>
            <person name="Goeker M."/>
        </authorList>
    </citation>
    <scope>NUCLEOTIDE SEQUENCE [LARGE SCALE GENOMIC DNA]</scope>
    <source>
        <strain evidence="3 4">DSM 3808</strain>
    </source>
</reference>
<dbReference type="GO" id="GO:0016758">
    <property type="term" value="F:hexosyltransferase activity"/>
    <property type="evidence" value="ECO:0007669"/>
    <property type="project" value="UniProtKB-ARBA"/>
</dbReference>
<keyword evidence="1" id="KW-1133">Transmembrane helix</keyword>
<keyword evidence="4" id="KW-1185">Reference proteome</keyword>
<evidence type="ECO:0000256" key="1">
    <source>
        <dbReference type="SAM" id="Phobius"/>
    </source>
</evidence>
<proteinExistence type="predicted"/>
<evidence type="ECO:0000259" key="2">
    <source>
        <dbReference type="Pfam" id="PF00535"/>
    </source>
</evidence>
<dbReference type="Proteomes" id="UP000237749">
    <property type="component" value="Unassembled WGS sequence"/>
</dbReference>
<dbReference type="RefSeq" id="WP_104434429.1">
    <property type="nucleotide sequence ID" value="NZ_PTJA01000001.1"/>
</dbReference>
<name>A0A2S6HZD8_9FIRM</name>
<dbReference type="Pfam" id="PF00535">
    <property type="entry name" value="Glycos_transf_2"/>
    <property type="match status" value="1"/>
</dbReference>
<dbReference type="EMBL" id="PTJA01000001">
    <property type="protein sequence ID" value="PPK83531.1"/>
    <property type="molecule type" value="Genomic_DNA"/>
</dbReference>
<feature type="transmembrane region" description="Helical" evidence="1">
    <location>
        <begin position="250"/>
        <end position="270"/>
    </location>
</feature>
<gene>
    <name evidence="3" type="ORF">BXY41_101595</name>
</gene>
<keyword evidence="1" id="KW-0812">Transmembrane</keyword>
<dbReference type="OrthoDB" id="9788101at2"/>
<accession>A0A2S6HZD8</accession>
<dbReference type="PANTHER" id="PTHR22916">
    <property type="entry name" value="GLYCOSYLTRANSFERASE"/>
    <property type="match status" value="1"/>
</dbReference>